<dbReference type="PANTHER" id="PTHR31375">
    <property type="match status" value="1"/>
</dbReference>
<evidence type="ECO:0000256" key="3">
    <source>
        <dbReference type="ARBA" id="ARBA00022512"/>
    </source>
</evidence>
<feature type="signal peptide" evidence="10">
    <location>
        <begin position="1"/>
        <end position="23"/>
    </location>
</feature>
<dbReference type="GO" id="GO:0005975">
    <property type="term" value="P:carbohydrate metabolic process"/>
    <property type="evidence" value="ECO:0007669"/>
    <property type="project" value="InterPro"/>
</dbReference>
<proteinExistence type="inferred from homology"/>
<keyword evidence="6 9" id="KW-0326">Glycosidase</keyword>
<keyword evidence="5 9" id="KW-0378">Hydrolase</keyword>
<evidence type="ECO:0000256" key="6">
    <source>
        <dbReference type="ARBA" id="ARBA00023295"/>
    </source>
</evidence>
<comment type="similarity">
    <text evidence="2 9">Belongs to the glycosyl hydrolase 28 family.</text>
</comment>
<dbReference type="SUPFAM" id="SSF51126">
    <property type="entry name" value="Pectin lyase-like"/>
    <property type="match status" value="1"/>
</dbReference>
<keyword evidence="3" id="KW-0134">Cell wall</keyword>
<evidence type="ECO:0000256" key="10">
    <source>
        <dbReference type="SAM" id="SignalP"/>
    </source>
</evidence>
<dbReference type="EMBL" id="OU503053">
    <property type="protein sequence ID" value="CAI9781093.1"/>
    <property type="molecule type" value="Genomic_DNA"/>
</dbReference>
<evidence type="ECO:0000313" key="11">
    <source>
        <dbReference type="EMBL" id="CAI9781093.1"/>
    </source>
</evidence>
<dbReference type="InterPro" id="IPR006626">
    <property type="entry name" value="PbH1"/>
</dbReference>
<name>A0AAD2E9D1_9LAMI</name>
<evidence type="ECO:0000313" key="12">
    <source>
        <dbReference type="Proteomes" id="UP000834106"/>
    </source>
</evidence>
<sequence>MADFSRGFRACFLLGLALLSIGAEFALPAAAGGLVRETIFDVTKYGARPNTRKESSMAFVRAWNAACKSNGPARLLVPRGDFVTAEVILQGPCKAKPLTLEIQGNILASTDLSLFTSGAWITIDDIDGLEVLGGGTINGRGEAVWKFSGKHNSGPLLPASLLYSKVKNVVMHHINFVNSKGIHSKVTDSSNVAFSFIKITAPGKSPNTDGCHISNSTNVKFTDSTIGTGDDCISIGHGTSKILVARINCGPGHGISVGSLGKRMNEEDVKGVTVINCTLTRTTNGARIKTYHASPQIQASSIYFQDLVLNDVKNPVVIDQHYNSKKGEPSKVKISDVHFRNIRGTTISQVPILLNCSRTFPCEGIELANINLAASGPIGPLTSACSNAKFILRGHLNPPGPTGCV</sequence>
<dbReference type="Gene3D" id="2.160.20.10">
    <property type="entry name" value="Single-stranded right-handed beta-helix, Pectin lyase-like"/>
    <property type="match status" value="1"/>
</dbReference>
<dbReference type="Pfam" id="PF00295">
    <property type="entry name" value="Glyco_hydro_28"/>
    <property type="match status" value="1"/>
</dbReference>
<evidence type="ECO:0000256" key="7">
    <source>
        <dbReference type="ARBA" id="ARBA00023316"/>
    </source>
</evidence>
<dbReference type="SMART" id="SM00710">
    <property type="entry name" value="PbH1"/>
    <property type="match status" value="5"/>
</dbReference>
<feature type="active site" evidence="8">
    <location>
        <position position="253"/>
    </location>
</feature>
<evidence type="ECO:0000256" key="4">
    <source>
        <dbReference type="ARBA" id="ARBA00022525"/>
    </source>
</evidence>
<evidence type="ECO:0000256" key="9">
    <source>
        <dbReference type="RuleBase" id="RU361169"/>
    </source>
</evidence>
<dbReference type="GO" id="GO:0004650">
    <property type="term" value="F:polygalacturonase activity"/>
    <property type="evidence" value="ECO:0007669"/>
    <property type="project" value="InterPro"/>
</dbReference>
<keyword evidence="10" id="KW-0732">Signal</keyword>
<gene>
    <name evidence="11" type="ORF">FPE_LOCUS28523</name>
</gene>
<evidence type="ECO:0000256" key="2">
    <source>
        <dbReference type="ARBA" id="ARBA00008834"/>
    </source>
</evidence>
<keyword evidence="12" id="KW-1185">Reference proteome</keyword>
<evidence type="ECO:0000256" key="5">
    <source>
        <dbReference type="ARBA" id="ARBA00022801"/>
    </source>
</evidence>
<dbReference type="FunFam" id="2.160.20.10:FF:000004">
    <property type="entry name" value="Pectin lyase-like superfamily protein"/>
    <property type="match status" value="1"/>
</dbReference>
<reference evidence="11" key="1">
    <citation type="submission" date="2023-05" db="EMBL/GenBank/DDBJ databases">
        <authorList>
            <person name="Huff M."/>
        </authorList>
    </citation>
    <scope>NUCLEOTIDE SEQUENCE</scope>
</reference>
<protein>
    <recommendedName>
        <fullName evidence="13">Exopolygalacturonase-like</fullName>
    </recommendedName>
</protein>
<keyword evidence="7" id="KW-0961">Cell wall biogenesis/degradation</keyword>
<dbReference type="AlphaFoldDB" id="A0AAD2E9D1"/>
<keyword evidence="4" id="KW-0964">Secreted</keyword>
<evidence type="ECO:0000256" key="1">
    <source>
        <dbReference type="ARBA" id="ARBA00004191"/>
    </source>
</evidence>
<evidence type="ECO:0008006" key="13">
    <source>
        <dbReference type="Google" id="ProtNLM"/>
    </source>
</evidence>
<comment type="subcellular location">
    <subcellularLocation>
        <location evidence="1">Secreted</location>
        <location evidence="1">Cell wall</location>
    </subcellularLocation>
</comment>
<dbReference type="GO" id="GO:0071555">
    <property type="term" value="P:cell wall organization"/>
    <property type="evidence" value="ECO:0007669"/>
    <property type="project" value="UniProtKB-KW"/>
</dbReference>
<organism evidence="11 12">
    <name type="scientific">Fraxinus pennsylvanica</name>
    <dbReference type="NCBI Taxonomy" id="56036"/>
    <lineage>
        <taxon>Eukaryota</taxon>
        <taxon>Viridiplantae</taxon>
        <taxon>Streptophyta</taxon>
        <taxon>Embryophyta</taxon>
        <taxon>Tracheophyta</taxon>
        <taxon>Spermatophyta</taxon>
        <taxon>Magnoliopsida</taxon>
        <taxon>eudicotyledons</taxon>
        <taxon>Gunneridae</taxon>
        <taxon>Pentapetalae</taxon>
        <taxon>asterids</taxon>
        <taxon>lamiids</taxon>
        <taxon>Lamiales</taxon>
        <taxon>Oleaceae</taxon>
        <taxon>Oleeae</taxon>
        <taxon>Fraxinus</taxon>
    </lineage>
</organism>
<feature type="chain" id="PRO_5042022936" description="Exopolygalacturonase-like" evidence="10">
    <location>
        <begin position="24"/>
        <end position="405"/>
    </location>
</feature>
<dbReference type="Proteomes" id="UP000834106">
    <property type="component" value="Chromosome 18"/>
</dbReference>
<evidence type="ECO:0000256" key="8">
    <source>
        <dbReference type="PROSITE-ProRule" id="PRU10052"/>
    </source>
</evidence>
<dbReference type="InterPro" id="IPR012334">
    <property type="entry name" value="Pectin_lyas_fold"/>
</dbReference>
<dbReference type="PROSITE" id="PS00502">
    <property type="entry name" value="POLYGALACTURONASE"/>
    <property type="match status" value="1"/>
</dbReference>
<accession>A0AAD2E9D1</accession>
<dbReference type="InterPro" id="IPR011050">
    <property type="entry name" value="Pectin_lyase_fold/virulence"/>
</dbReference>
<dbReference type="InterPro" id="IPR000743">
    <property type="entry name" value="Glyco_hydro_28"/>
</dbReference>